<dbReference type="SMART" id="SM00248">
    <property type="entry name" value="ANK"/>
    <property type="match status" value="4"/>
</dbReference>
<organism evidence="2 3">
    <name type="scientific">Rubroshorea leprosula</name>
    <dbReference type="NCBI Taxonomy" id="152421"/>
    <lineage>
        <taxon>Eukaryota</taxon>
        <taxon>Viridiplantae</taxon>
        <taxon>Streptophyta</taxon>
        <taxon>Embryophyta</taxon>
        <taxon>Tracheophyta</taxon>
        <taxon>Spermatophyta</taxon>
        <taxon>Magnoliopsida</taxon>
        <taxon>eudicotyledons</taxon>
        <taxon>Gunneridae</taxon>
        <taxon>Pentapetalae</taxon>
        <taxon>rosids</taxon>
        <taxon>malvids</taxon>
        <taxon>Malvales</taxon>
        <taxon>Dipterocarpaceae</taxon>
        <taxon>Rubroshorea</taxon>
    </lineage>
</organism>
<dbReference type="SUPFAM" id="SSF48403">
    <property type="entry name" value="Ankyrin repeat"/>
    <property type="match status" value="1"/>
</dbReference>
<name>A0AAV5M8D2_9ROSI</name>
<dbReference type="PANTHER" id="PTHR24121">
    <property type="entry name" value="NO MECHANORECEPTOR POTENTIAL C, ISOFORM D-RELATED"/>
    <property type="match status" value="1"/>
</dbReference>
<dbReference type="EMBL" id="BPVZ01000187">
    <property type="protein sequence ID" value="GKV44872.1"/>
    <property type="molecule type" value="Genomic_DNA"/>
</dbReference>
<reference evidence="2 3" key="1">
    <citation type="journal article" date="2021" name="Commun. Biol.">
        <title>The genome of Shorea leprosula (Dipterocarpaceae) highlights the ecological relevance of drought in aseasonal tropical rainforests.</title>
        <authorList>
            <person name="Ng K.K.S."/>
            <person name="Kobayashi M.J."/>
            <person name="Fawcett J.A."/>
            <person name="Hatakeyama M."/>
            <person name="Paape T."/>
            <person name="Ng C.H."/>
            <person name="Ang C.C."/>
            <person name="Tnah L.H."/>
            <person name="Lee C.T."/>
            <person name="Nishiyama T."/>
            <person name="Sese J."/>
            <person name="O'Brien M.J."/>
            <person name="Copetti D."/>
            <person name="Mohd Noor M.I."/>
            <person name="Ong R.C."/>
            <person name="Putra M."/>
            <person name="Sireger I.Z."/>
            <person name="Indrioko S."/>
            <person name="Kosugi Y."/>
            <person name="Izuno A."/>
            <person name="Isagi Y."/>
            <person name="Lee S.L."/>
            <person name="Shimizu K.K."/>
        </authorList>
    </citation>
    <scope>NUCLEOTIDE SEQUENCE [LARGE SCALE GENOMIC DNA]</scope>
    <source>
        <strain evidence="2">214</strain>
    </source>
</reference>
<accession>A0AAV5M8D2</accession>
<keyword evidence="3" id="KW-1185">Reference proteome</keyword>
<dbReference type="Proteomes" id="UP001054252">
    <property type="component" value="Unassembled WGS sequence"/>
</dbReference>
<dbReference type="InterPro" id="IPR036770">
    <property type="entry name" value="Ankyrin_rpt-contain_sf"/>
</dbReference>
<dbReference type="InterPro" id="IPR002110">
    <property type="entry name" value="Ankyrin_rpt"/>
</dbReference>
<sequence>MDRRLQEIVLRWDTHSFLKLAQEQQHIIKETATGSLNTILHLAASFGHVELVAEIVKLWPEMVGEENERMEKPLPEACREGGRMEIVRLLVETDPWLVNKVNRDEESALLLACEPGRADVVKHLLFYYPWMLMLEVDALTTSLHVTASSGYTEVVKELPQLRRTATAARFAHRLQRRPPRDHKRAAPPGYRPLLLTRQCRPHAAPLCGHQRASQYSRRDALRSPRARRDDHSAWIDGSAPCR</sequence>
<dbReference type="Gene3D" id="1.25.40.20">
    <property type="entry name" value="Ankyrin repeat-containing domain"/>
    <property type="match status" value="1"/>
</dbReference>
<gene>
    <name evidence="2" type="ORF">SLEP1_g52013</name>
</gene>
<dbReference type="Pfam" id="PF12796">
    <property type="entry name" value="Ank_2"/>
    <property type="match status" value="1"/>
</dbReference>
<feature type="region of interest" description="Disordered" evidence="1">
    <location>
        <begin position="206"/>
        <end position="242"/>
    </location>
</feature>
<dbReference type="AlphaFoldDB" id="A0AAV5M8D2"/>
<protein>
    <recommendedName>
        <fullName evidence="4">Ankyrin repeat protein</fullName>
    </recommendedName>
</protein>
<evidence type="ECO:0000256" key="1">
    <source>
        <dbReference type="SAM" id="MobiDB-lite"/>
    </source>
</evidence>
<dbReference type="PANTHER" id="PTHR24121:SF22">
    <property type="entry name" value="PROTEIN ACCELERATED CELL DEATH 6-LIKE"/>
    <property type="match status" value="1"/>
</dbReference>
<comment type="caution">
    <text evidence="2">The sequence shown here is derived from an EMBL/GenBank/DDBJ whole genome shotgun (WGS) entry which is preliminary data.</text>
</comment>
<evidence type="ECO:0000313" key="3">
    <source>
        <dbReference type="Proteomes" id="UP001054252"/>
    </source>
</evidence>
<feature type="compositionally biased region" description="Basic and acidic residues" evidence="1">
    <location>
        <begin position="216"/>
        <end position="233"/>
    </location>
</feature>
<proteinExistence type="predicted"/>
<evidence type="ECO:0008006" key="4">
    <source>
        <dbReference type="Google" id="ProtNLM"/>
    </source>
</evidence>
<evidence type="ECO:0000313" key="2">
    <source>
        <dbReference type="EMBL" id="GKV44872.1"/>
    </source>
</evidence>